<keyword evidence="2" id="KW-0732">Signal</keyword>
<dbReference type="Gene3D" id="1.10.110.10">
    <property type="entry name" value="Plant lipid-transfer and hydrophobic proteins"/>
    <property type="match status" value="1"/>
</dbReference>
<reference evidence="4 5" key="1">
    <citation type="submission" date="2019-04" db="EMBL/GenBank/DDBJ databases">
        <title>An improved genome assembly and genetic linkage map for asparagus bean, Vigna unguiculata ssp. sesquipedialis.</title>
        <authorList>
            <person name="Xia Q."/>
            <person name="Zhang R."/>
            <person name="Dong Y."/>
        </authorList>
    </citation>
    <scope>NUCLEOTIDE SEQUENCE [LARGE SCALE GENOMIC DNA]</scope>
    <source>
        <tissue evidence="4">Leaf</tissue>
    </source>
</reference>
<dbReference type="InterPro" id="IPR053353">
    <property type="entry name" value="Plant_LTP_GPI-anchored"/>
</dbReference>
<feature type="domain" description="Bifunctional inhibitor/plant lipid transfer protein/seed storage helical" evidence="3">
    <location>
        <begin position="15"/>
        <end position="103"/>
    </location>
</feature>
<dbReference type="PANTHER" id="PTHR35747:SF2">
    <property type="entry name" value="NON-SPECIFIC LIPID TRANSFER PROTEIN GPI-ANCHORED 25"/>
    <property type="match status" value="1"/>
</dbReference>
<gene>
    <name evidence="4" type="ORF">DEO72_LG4g2788</name>
</gene>
<dbReference type="EMBL" id="CP039348">
    <property type="protein sequence ID" value="QCD91820.1"/>
    <property type="molecule type" value="Genomic_DNA"/>
</dbReference>
<accession>A0A4D6LTL0</accession>
<dbReference type="InterPro" id="IPR036312">
    <property type="entry name" value="Bifun_inhib/LTP/seed_sf"/>
</dbReference>
<evidence type="ECO:0000256" key="2">
    <source>
        <dbReference type="SAM" id="SignalP"/>
    </source>
</evidence>
<sequence>MTAQVMNAAASALVLLVFVSSAAAAAVAVTEGCREDLISFSGCLSYVSYPPNNLTESASEKCCMAFSRAVESVCICYVVGDPLILGFPLNTTRLFSLSSLCPSPFSASFPALCSSNSSSLPPLSTASTQNLGTLASGGGGGGGGARGGGGGAVGGGGARGGGGGGGGRGGGGGGEEEESGSGGGSSGRRAPLLNGGGGTVPHGHSSSSSTITPLLTVSVFMAIFSALHST</sequence>
<feature type="chain" id="PRO_5020033236" description="Bifunctional inhibitor/plant lipid transfer protein/seed storage helical domain-containing protein" evidence="2">
    <location>
        <begin position="25"/>
        <end position="230"/>
    </location>
</feature>
<keyword evidence="5" id="KW-1185">Reference proteome</keyword>
<dbReference type="SUPFAM" id="SSF47699">
    <property type="entry name" value="Bifunctional inhibitor/lipid-transfer protein/seed storage 2S albumin"/>
    <property type="match status" value="1"/>
</dbReference>
<dbReference type="Pfam" id="PF14368">
    <property type="entry name" value="LTP_2"/>
    <property type="match status" value="1"/>
</dbReference>
<feature type="compositionally biased region" description="Gly residues" evidence="1">
    <location>
        <begin position="135"/>
        <end position="173"/>
    </location>
</feature>
<feature type="region of interest" description="Disordered" evidence="1">
    <location>
        <begin position="124"/>
        <end position="210"/>
    </location>
</feature>
<feature type="signal peptide" evidence="2">
    <location>
        <begin position="1"/>
        <end position="24"/>
    </location>
</feature>
<dbReference type="Proteomes" id="UP000501690">
    <property type="component" value="Linkage Group LG4"/>
</dbReference>
<dbReference type="InterPro" id="IPR016140">
    <property type="entry name" value="Bifunc_inhib/LTP/seed_store"/>
</dbReference>
<feature type="compositionally biased region" description="Low complexity" evidence="1">
    <location>
        <begin position="201"/>
        <end position="210"/>
    </location>
</feature>
<evidence type="ECO:0000259" key="3">
    <source>
        <dbReference type="Pfam" id="PF14368"/>
    </source>
</evidence>
<evidence type="ECO:0000313" key="4">
    <source>
        <dbReference type="EMBL" id="QCD91820.1"/>
    </source>
</evidence>
<dbReference type="AlphaFoldDB" id="A0A4D6LTL0"/>
<organism evidence="4 5">
    <name type="scientific">Vigna unguiculata</name>
    <name type="common">Cowpea</name>
    <dbReference type="NCBI Taxonomy" id="3917"/>
    <lineage>
        <taxon>Eukaryota</taxon>
        <taxon>Viridiplantae</taxon>
        <taxon>Streptophyta</taxon>
        <taxon>Embryophyta</taxon>
        <taxon>Tracheophyta</taxon>
        <taxon>Spermatophyta</taxon>
        <taxon>Magnoliopsida</taxon>
        <taxon>eudicotyledons</taxon>
        <taxon>Gunneridae</taxon>
        <taxon>Pentapetalae</taxon>
        <taxon>rosids</taxon>
        <taxon>fabids</taxon>
        <taxon>Fabales</taxon>
        <taxon>Fabaceae</taxon>
        <taxon>Papilionoideae</taxon>
        <taxon>50 kb inversion clade</taxon>
        <taxon>NPAAA clade</taxon>
        <taxon>indigoferoid/millettioid clade</taxon>
        <taxon>Phaseoleae</taxon>
        <taxon>Vigna</taxon>
    </lineage>
</organism>
<dbReference type="PANTHER" id="PTHR35747">
    <property type="entry name" value="BIFUNCTIONAL INHIBITOR/LIPID-TRANSFER PROTEIN/SEED STORAGE 2S ALBUMIN SUPERFAMILY PROTEIN"/>
    <property type="match status" value="1"/>
</dbReference>
<name>A0A4D6LTL0_VIGUN</name>
<evidence type="ECO:0000313" key="5">
    <source>
        <dbReference type="Proteomes" id="UP000501690"/>
    </source>
</evidence>
<protein>
    <recommendedName>
        <fullName evidence="3">Bifunctional inhibitor/plant lipid transfer protein/seed storage helical domain-containing protein</fullName>
    </recommendedName>
</protein>
<proteinExistence type="predicted"/>
<evidence type="ECO:0000256" key="1">
    <source>
        <dbReference type="SAM" id="MobiDB-lite"/>
    </source>
</evidence>